<evidence type="ECO:0008006" key="3">
    <source>
        <dbReference type="Google" id="ProtNLM"/>
    </source>
</evidence>
<dbReference type="OrthoDB" id="10266961at2759"/>
<dbReference type="AlphaFoldDB" id="K8F6Q9"/>
<proteinExistence type="predicted"/>
<dbReference type="RefSeq" id="XP_007508411.1">
    <property type="nucleotide sequence ID" value="XM_007508349.1"/>
</dbReference>
<dbReference type="InterPro" id="IPR023214">
    <property type="entry name" value="HAD_sf"/>
</dbReference>
<keyword evidence="2" id="KW-1185">Reference proteome</keyword>
<accession>K8F6Q9</accession>
<sequence length="244" mass="28100">MRTSSHHHDENNDNDDDDERIKLVVWDFDMTILRIHSFAKRISALDVPRRDYERDCADANFFRAFLREMKQKSIKVAIASFGKREVIETYLKCLVDGKKGDEDLAEYAFNEKKKSIVTPNDVGGTDGCSMKDKSRMLDALTKRYVLSMNEEDISSAQGEDPVESSSAASSLLGKARKQVVFFDDDEDNVNAAKKLGYAYAVHTPNAFERESWRELYWKIPKLRELFPEVDENLTHSKTRKVLQM</sequence>
<evidence type="ECO:0000313" key="1">
    <source>
        <dbReference type="EMBL" id="CCO20515.1"/>
    </source>
</evidence>
<dbReference type="Proteomes" id="UP000198341">
    <property type="component" value="Chromosome 17"/>
</dbReference>
<dbReference type="EMBL" id="FO082262">
    <property type="protein sequence ID" value="CCO20515.1"/>
    <property type="molecule type" value="Genomic_DNA"/>
</dbReference>
<protein>
    <recommendedName>
        <fullName evidence="3">FCP1 homology domain-containing protein</fullName>
    </recommendedName>
</protein>
<reference evidence="1 2" key="1">
    <citation type="submission" date="2011-10" db="EMBL/GenBank/DDBJ databases">
        <authorList>
            <person name="Genoscope - CEA"/>
        </authorList>
    </citation>
    <scope>NUCLEOTIDE SEQUENCE [LARGE SCALE GENOMIC DNA]</scope>
    <source>
        <strain evidence="1 2">RCC 1105</strain>
    </source>
</reference>
<organism evidence="1 2">
    <name type="scientific">Bathycoccus prasinos</name>
    <dbReference type="NCBI Taxonomy" id="41875"/>
    <lineage>
        <taxon>Eukaryota</taxon>
        <taxon>Viridiplantae</taxon>
        <taxon>Chlorophyta</taxon>
        <taxon>Mamiellophyceae</taxon>
        <taxon>Mamiellales</taxon>
        <taxon>Bathycoccaceae</taxon>
        <taxon>Bathycoccus</taxon>
    </lineage>
</organism>
<dbReference type="SUPFAM" id="SSF56784">
    <property type="entry name" value="HAD-like"/>
    <property type="match status" value="1"/>
</dbReference>
<dbReference type="Gene3D" id="3.40.50.1000">
    <property type="entry name" value="HAD superfamily/HAD-like"/>
    <property type="match status" value="1"/>
</dbReference>
<dbReference type="InterPro" id="IPR036412">
    <property type="entry name" value="HAD-like_sf"/>
</dbReference>
<name>K8F6Q9_9CHLO</name>
<gene>
    <name evidence="1" type="ordered locus">Bathy17g00160</name>
</gene>
<dbReference type="KEGG" id="bpg:Bathy17g00160"/>
<dbReference type="GeneID" id="19010946"/>
<evidence type="ECO:0000313" key="2">
    <source>
        <dbReference type="Proteomes" id="UP000198341"/>
    </source>
</evidence>